<evidence type="ECO:0000313" key="2">
    <source>
        <dbReference type="EMBL" id="OEY93644.1"/>
    </source>
</evidence>
<protein>
    <submittedName>
        <fullName evidence="2">Uncharacterized protein</fullName>
    </submittedName>
</protein>
<keyword evidence="3" id="KW-1185">Reference proteome</keyword>
<dbReference type="OrthoDB" id="9793412at2"/>
<organism evidence="2 3">
    <name type="scientific">Acinetobacter qingfengensis</name>
    <dbReference type="NCBI Taxonomy" id="1262585"/>
    <lineage>
        <taxon>Bacteria</taxon>
        <taxon>Pseudomonadati</taxon>
        <taxon>Pseudomonadota</taxon>
        <taxon>Gammaproteobacteria</taxon>
        <taxon>Moraxellales</taxon>
        <taxon>Moraxellaceae</taxon>
        <taxon>Acinetobacter</taxon>
    </lineage>
</organism>
<evidence type="ECO:0000313" key="3">
    <source>
        <dbReference type="Proteomes" id="UP000185895"/>
    </source>
</evidence>
<comment type="similarity">
    <text evidence="1">Belongs to the ComF/GntX family.</text>
</comment>
<name>A0A1E7R2U0_9GAMM</name>
<dbReference type="InterPro" id="IPR029057">
    <property type="entry name" value="PRTase-like"/>
</dbReference>
<dbReference type="InterPro" id="IPR000836">
    <property type="entry name" value="PRTase_dom"/>
</dbReference>
<dbReference type="AlphaFoldDB" id="A0A1E7R2U0"/>
<dbReference type="STRING" id="1262585.BJI46_04160"/>
<dbReference type="Gene3D" id="3.40.50.2020">
    <property type="match status" value="1"/>
</dbReference>
<evidence type="ECO:0000256" key="1">
    <source>
        <dbReference type="ARBA" id="ARBA00008007"/>
    </source>
</evidence>
<comment type="caution">
    <text evidence="2">The sequence shown here is derived from an EMBL/GenBank/DDBJ whole genome shotgun (WGS) entry which is preliminary data.</text>
</comment>
<gene>
    <name evidence="2" type="ORF">BJI46_04160</name>
</gene>
<dbReference type="PANTHER" id="PTHR47505:SF1">
    <property type="entry name" value="DNA UTILIZATION PROTEIN YHGH"/>
    <property type="match status" value="1"/>
</dbReference>
<dbReference type="EMBL" id="MKKK01000045">
    <property type="protein sequence ID" value="OEY93644.1"/>
    <property type="molecule type" value="Genomic_DNA"/>
</dbReference>
<sequence length="204" mass="23627">MPLFKLIHRLQPCLLCGQNPAQQYQLCGLCWQDLPWKKQIVTRHALECQVIFPYVYPLDHILQRFKDQAALHYLPFLTAALSTIEKPRIQAIVPMPLATEKLIQRGFNQSILLAQQLARQWQIPIWQPIARLSRHSQRGLDRLDRLHNLEQQFYALKTQAKYKHVLMLDDVITTGASLGKLKEQLQQLGCTHVQALCLCDAQQC</sequence>
<dbReference type="RefSeq" id="WP_070070459.1">
    <property type="nucleotide sequence ID" value="NZ_MKKK01000045.1"/>
</dbReference>
<dbReference type="Proteomes" id="UP000185895">
    <property type="component" value="Unassembled WGS sequence"/>
</dbReference>
<dbReference type="InterPro" id="IPR051910">
    <property type="entry name" value="ComF/GntX_DNA_util-trans"/>
</dbReference>
<dbReference type="SUPFAM" id="SSF53271">
    <property type="entry name" value="PRTase-like"/>
    <property type="match status" value="1"/>
</dbReference>
<dbReference type="CDD" id="cd06223">
    <property type="entry name" value="PRTases_typeI"/>
    <property type="match status" value="1"/>
</dbReference>
<reference evidence="2 3" key="1">
    <citation type="submission" date="2016-09" db="EMBL/GenBank/DDBJ databases">
        <authorList>
            <person name="Capua I."/>
            <person name="De Benedictis P."/>
            <person name="Joannis T."/>
            <person name="Lombin L.H."/>
            <person name="Cattoli G."/>
        </authorList>
    </citation>
    <scope>NUCLEOTIDE SEQUENCE [LARGE SCALE GENOMIC DNA]</scope>
    <source>
        <strain evidence="2 3">ANC 4671</strain>
    </source>
</reference>
<accession>A0A1E7R2U0</accession>
<dbReference type="PANTHER" id="PTHR47505">
    <property type="entry name" value="DNA UTILIZATION PROTEIN YHGH"/>
    <property type="match status" value="1"/>
</dbReference>
<proteinExistence type="inferred from homology"/>